<keyword evidence="2" id="KW-0663">Pyridoxal phosphate</keyword>
<dbReference type="InterPro" id="IPR015424">
    <property type="entry name" value="PyrdxlP-dep_Trfase"/>
</dbReference>
<gene>
    <name evidence="4" type="ORF">IRY55_05345</name>
</gene>
<dbReference type="SUPFAM" id="SSF53383">
    <property type="entry name" value="PLP-dependent transferases"/>
    <property type="match status" value="1"/>
</dbReference>
<dbReference type="InterPro" id="IPR015422">
    <property type="entry name" value="PyrdxlP-dep_Trfase_small"/>
</dbReference>
<dbReference type="GO" id="GO:0003824">
    <property type="term" value="F:catalytic activity"/>
    <property type="evidence" value="ECO:0007669"/>
    <property type="project" value="UniProtKB-ARBA"/>
</dbReference>
<evidence type="ECO:0000256" key="2">
    <source>
        <dbReference type="ARBA" id="ARBA00022898"/>
    </source>
</evidence>
<dbReference type="Proteomes" id="UP000622653">
    <property type="component" value="Unassembled WGS sequence"/>
</dbReference>
<sequence>MIYFDHSATTPMDERALDVLKEANVKMYGNSNSLHDVGGLAAQLIENSRRRIARLLNVPNHRIFFTNSGTESNVLAIVQIALASCKKEIIISKGEHASCDSAVDYLARHGYTIHSIPFRTDGIIDMDVLEKKMNKNIGMIIVQHVNPELGTIQPIEQIAKIAKKYGALVHCDLVQSFGKIDVSPIISYIDSASVSSHKVGGPIGVGAVYIREHVRFEPLFQGFPVEGGFRGGTLDAPSIASFATAVIFAIEEREDFEKQANALHQQLIDQLKRTIPAHHLTIYGENTIPHIIGLGIYPIEGQLLMLRLNEKGFAISTGSACQVGMQVASKAMYALEASPDRAKEFVRISFGKSTTVEDVKALAEAMHSIYTEHITMVK</sequence>
<evidence type="ECO:0000259" key="3">
    <source>
        <dbReference type="Pfam" id="PF00266"/>
    </source>
</evidence>
<organism evidence="4 5">
    <name type="scientific">Savagea serpentis</name>
    <dbReference type="NCBI Taxonomy" id="2785297"/>
    <lineage>
        <taxon>Bacteria</taxon>
        <taxon>Bacillati</taxon>
        <taxon>Bacillota</taxon>
        <taxon>Bacilli</taxon>
        <taxon>Bacillales</taxon>
        <taxon>Caryophanaceae</taxon>
        <taxon>Savagea</taxon>
    </lineage>
</organism>
<dbReference type="EMBL" id="JADKPV010000001">
    <property type="protein sequence ID" value="MBF4500785.1"/>
    <property type="molecule type" value="Genomic_DNA"/>
</dbReference>
<dbReference type="InterPro" id="IPR016454">
    <property type="entry name" value="Cysteine_dSase"/>
</dbReference>
<dbReference type="PIRSF" id="PIRSF005572">
    <property type="entry name" value="NifS"/>
    <property type="match status" value="1"/>
</dbReference>
<dbReference type="NCBIfam" id="NF002806">
    <property type="entry name" value="PRK02948.1"/>
    <property type="match status" value="1"/>
</dbReference>
<dbReference type="InterPro" id="IPR015421">
    <property type="entry name" value="PyrdxlP-dep_Trfase_major"/>
</dbReference>
<dbReference type="PANTHER" id="PTHR11601">
    <property type="entry name" value="CYSTEINE DESULFURYLASE FAMILY MEMBER"/>
    <property type="match status" value="1"/>
</dbReference>
<name>A0A8J7G270_9BACL</name>
<evidence type="ECO:0000256" key="1">
    <source>
        <dbReference type="ARBA" id="ARBA00001933"/>
    </source>
</evidence>
<proteinExistence type="predicted"/>
<dbReference type="InterPro" id="IPR000192">
    <property type="entry name" value="Aminotrans_V_dom"/>
</dbReference>
<feature type="domain" description="Aminotransferase class V" evidence="3">
    <location>
        <begin position="2"/>
        <end position="362"/>
    </location>
</feature>
<keyword evidence="5" id="KW-1185">Reference proteome</keyword>
<protein>
    <submittedName>
        <fullName evidence="4">Cysteine desulfurase</fullName>
    </submittedName>
</protein>
<dbReference type="Gene3D" id="3.90.1150.10">
    <property type="entry name" value="Aspartate Aminotransferase, domain 1"/>
    <property type="match status" value="1"/>
</dbReference>
<dbReference type="AlphaFoldDB" id="A0A8J7G270"/>
<comment type="caution">
    <text evidence="4">The sequence shown here is derived from an EMBL/GenBank/DDBJ whole genome shotgun (WGS) entry which is preliminary data.</text>
</comment>
<dbReference type="PANTHER" id="PTHR11601:SF36">
    <property type="entry name" value="CYSTEINE DESULFURASE NIFS-RELATED"/>
    <property type="match status" value="1"/>
</dbReference>
<evidence type="ECO:0000313" key="4">
    <source>
        <dbReference type="EMBL" id="MBF4500785.1"/>
    </source>
</evidence>
<accession>A0A8J7G270</accession>
<dbReference type="RefSeq" id="WP_194562205.1">
    <property type="nucleotide sequence ID" value="NZ_JADKPV010000001.1"/>
</dbReference>
<comment type="cofactor">
    <cofactor evidence="1">
        <name>pyridoxal 5'-phosphate</name>
        <dbReference type="ChEBI" id="CHEBI:597326"/>
    </cofactor>
</comment>
<evidence type="ECO:0000313" key="5">
    <source>
        <dbReference type="Proteomes" id="UP000622653"/>
    </source>
</evidence>
<dbReference type="Pfam" id="PF00266">
    <property type="entry name" value="Aminotran_5"/>
    <property type="match status" value="1"/>
</dbReference>
<dbReference type="Gene3D" id="3.40.640.10">
    <property type="entry name" value="Type I PLP-dependent aspartate aminotransferase-like (Major domain)"/>
    <property type="match status" value="1"/>
</dbReference>
<reference evidence="4" key="1">
    <citation type="submission" date="2020-11" db="EMBL/GenBank/DDBJ databases">
        <title>Multidrug resistant novel bacterium Savagea serpentis sp. nov., isolated from the scats of a vine snake (Ahaetulla nasuta).</title>
        <authorList>
            <person name="Venkata Ramana V."/>
            <person name="Vikas Patil S."/>
            <person name="Yogita Lugani V."/>
        </authorList>
    </citation>
    <scope>NUCLEOTIDE SEQUENCE</scope>
    <source>
        <strain evidence="4">SN6</strain>
    </source>
</reference>